<dbReference type="OrthoDB" id="2770090at2759"/>
<reference evidence="2 3" key="1">
    <citation type="journal article" date="2016" name="Mol. Biol. Evol.">
        <title>Comparative Genomics of Early-Diverging Mushroom-Forming Fungi Provides Insights into the Origins of Lignocellulose Decay Capabilities.</title>
        <authorList>
            <person name="Nagy L.G."/>
            <person name="Riley R."/>
            <person name="Tritt A."/>
            <person name="Adam C."/>
            <person name="Daum C."/>
            <person name="Floudas D."/>
            <person name="Sun H."/>
            <person name="Yadav J.S."/>
            <person name="Pangilinan J."/>
            <person name="Larsson K.H."/>
            <person name="Matsuura K."/>
            <person name="Barry K."/>
            <person name="Labutti K."/>
            <person name="Kuo R."/>
            <person name="Ohm R.A."/>
            <person name="Bhattacharya S.S."/>
            <person name="Shirouzu T."/>
            <person name="Yoshinaga Y."/>
            <person name="Martin F.M."/>
            <person name="Grigoriev I.V."/>
            <person name="Hibbett D.S."/>
        </authorList>
    </citation>
    <scope>NUCLEOTIDE SEQUENCE [LARGE SCALE GENOMIC DNA]</scope>
    <source>
        <strain evidence="2 3">CBS 109695</strain>
    </source>
</reference>
<evidence type="ECO:0000313" key="3">
    <source>
        <dbReference type="Proteomes" id="UP000076532"/>
    </source>
</evidence>
<dbReference type="EMBL" id="KV417639">
    <property type="protein sequence ID" value="KZP13021.1"/>
    <property type="molecule type" value="Genomic_DNA"/>
</dbReference>
<sequence>MKPTSTSLPPSLTSLYRIFLRTISASVLHQSRSTRSIRRLYRPEFEAAVNVIHTLQVETLDSAERVKSESWLGVWNTRMDATLDLLYSSSQSRGLSHKLTQNMALLSANHARWSHKHFDTPSGSWRPNLAPNAPEYQPRQTKGRSAKEHKRQEGRAFDRNAWGAIGEAVMMAEGSQNISLGKILRNKRTA</sequence>
<evidence type="ECO:0000313" key="2">
    <source>
        <dbReference type="EMBL" id="KZP13021.1"/>
    </source>
</evidence>
<keyword evidence="3" id="KW-1185">Reference proteome</keyword>
<organism evidence="2 3">
    <name type="scientific">Athelia psychrophila</name>
    <dbReference type="NCBI Taxonomy" id="1759441"/>
    <lineage>
        <taxon>Eukaryota</taxon>
        <taxon>Fungi</taxon>
        <taxon>Dikarya</taxon>
        <taxon>Basidiomycota</taxon>
        <taxon>Agaricomycotina</taxon>
        <taxon>Agaricomycetes</taxon>
        <taxon>Agaricomycetidae</taxon>
        <taxon>Atheliales</taxon>
        <taxon>Atheliaceae</taxon>
        <taxon>Athelia</taxon>
    </lineage>
</organism>
<dbReference type="AlphaFoldDB" id="A0A166BVL8"/>
<accession>A0A166BVL8</accession>
<proteinExistence type="predicted"/>
<evidence type="ECO:0000256" key="1">
    <source>
        <dbReference type="SAM" id="MobiDB-lite"/>
    </source>
</evidence>
<name>A0A166BVL8_9AGAM</name>
<dbReference type="Proteomes" id="UP000076532">
    <property type="component" value="Unassembled WGS sequence"/>
</dbReference>
<feature type="region of interest" description="Disordered" evidence="1">
    <location>
        <begin position="117"/>
        <end position="158"/>
    </location>
</feature>
<gene>
    <name evidence="2" type="ORF">FIBSPDRAFT_869774</name>
</gene>
<protein>
    <submittedName>
        <fullName evidence="2">Uncharacterized protein</fullName>
    </submittedName>
</protein>